<feature type="repeat" description="TPR" evidence="3">
    <location>
        <begin position="163"/>
        <end position="196"/>
    </location>
</feature>
<dbReference type="Pfam" id="PF13181">
    <property type="entry name" value="TPR_8"/>
    <property type="match status" value="2"/>
</dbReference>
<sequence length="345" mass="38404">MKVGNMTLRILLGMAIIVLAGLSSCGGQEKTADTATEALGTTGNPAIDGLTEAISKSPEDASLYAKRGVLFYENDGYDEAIRDLTIAVKLDSLQPAYYHRLADAYLDYFKSREALGVMKEASERFPTDEKTLLKLSEYYLILRQHEESMKVIDQLLKQDPQNGEAYFMFGMNFKESGDTVRAINSFQKAVELDATIVDGWINLGQLYAERDDPLALRYFDNATRVAPDDIVALHAKADYLSAKGSLEEAIGLYGQIVVLDPQYDEAYYNSGLIYLDMDSLAQAEAQFDLTLKVSPTHIRAYYYRGLSRELQGRAAEALADFQQALRMAPNYEDAQAGVERLKQEG</sequence>
<evidence type="ECO:0000313" key="5">
    <source>
        <dbReference type="Proteomes" id="UP000321580"/>
    </source>
</evidence>
<reference evidence="4 5" key="1">
    <citation type="submission" date="2019-08" db="EMBL/GenBank/DDBJ databases">
        <title>Genome of Phaeodactylibacter luteus.</title>
        <authorList>
            <person name="Bowman J.P."/>
        </authorList>
    </citation>
    <scope>NUCLEOTIDE SEQUENCE [LARGE SCALE GENOMIC DNA]</scope>
    <source>
        <strain evidence="4 5">KCTC 42180</strain>
    </source>
</reference>
<dbReference type="RefSeq" id="WP_147167350.1">
    <property type="nucleotide sequence ID" value="NZ_VOOR01000017.1"/>
</dbReference>
<keyword evidence="1" id="KW-0677">Repeat</keyword>
<dbReference type="PROSITE" id="PS50005">
    <property type="entry name" value="TPR"/>
    <property type="match status" value="5"/>
</dbReference>
<comment type="caution">
    <text evidence="4">The sequence shown here is derived from an EMBL/GenBank/DDBJ whole genome shotgun (WGS) entry which is preliminary data.</text>
</comment>
<dbReference type="SUPFAM" id="SSF48452">
    <property type="entry name" value="TPR-like"/>
    <property type="match status" value="2"/>
</dbReference>
<dbReference type="InterPro" id="IPR050498">
    <property type="entry name" value="Ycf3"/>
</dbReference>
<dbReference type="EMBL" id="VOOR01000017">
    <property type="protein sequence ID" value="TXB63282.1"/>
    <property type="molecule type" value="Genomic_DNA"/>
</dbReference>
<dbReference type="PANTHER" id="PTHR44858:SF1">
    <property type="entry name" value="UDP-N-ACETYLGLUCOSAMINE--PEPTIDE N-ACETYLGLUCOSAMINYLTRANSFERASE SPINDLY-RELATED"/>
    <property type="match status" value="1"/>
</dbReference>
<feature type="repeat" description="TPR" evidence="3">
    <location>
        <begin position="129"/>
        <end position="162"/>
    </location>
</feature>
<dbReference type="PANTHER" id="PTHR44858">
    <property type="entry name" value="TETRATRICOPEPTIDE REPEAT PROTEIN 6"/>
    <property type="match status" value="1"/>
</dbReference>
<evidence type="ECO:0000256" key="3">
    <source>
        <dbReference type="PROSITE-ProRule" id="PRU00339"/>
    </source>
</evidence>
<dbReference type="InterPro" id="IPR011990">
    <property type="entry name" value="TPR-like_helical_dom_sf"/>
</dbReference>
<name>A0A5C6RPG1_9BACT</name>
<accession>A0A5C6RPG1</accession>
<dbReference type="Gene3D" id="1.25.40.10">
    <property type="entry name" value="Tetratricopeptide repeat domain"/>
    <property type="match status" value="3"/>
</dbReference>
<evidence type="ECO:0000256" key="1">
    <source>
        <dbReference type="ARBA" id="ARBA00022737"/>
    </source>
</evidence>
<organism evidence="4 5">
    <name type="scientific">Phaeodactylibacter luteus</name>
    <dbReference type="NCBI Taxonomy" id="1564516"/>
    <lineage>
        <taxon>Bacteria</taxon>
        <taxon>Pseudomonadati</taxon>
        <taxon>Bacteroidota</taxon>
        <taxon>Saprospiria</taxon>
        <taxon>Saprospirales</taxon>
        <taxon>Haliscomenobacteraceae</taxon>
        <taxon>Phaeodactylibacter</taxon>
    </lineage>
</organism>
<gene>
    <name evidence="4" type="ORF">FRY97_09895</name>
</gene>
<evidence type="ECO:0000256" key="2">
    <source>
        <dbReference type="ARBA" id="ARBA00022803"/>
    </source>
</evidence>
<dbReference type="AlphaFoldDB" id="A0A5C6RPG1"/>
<proteinExistence type="predicted"/>
<dbReference type="Pfam" id="PF13432">
    <property type="entry name" value="TPR_16"/>
    <property type="match status" value="1"/>
</dbReference>
<keyword evidence="5" id="KW-1185">Reference proteome</keyword>
<feature type="repeat" description="TPR" evidence="3">
    <location>
        <begin position="264"/>
        <end position="297"/>
    </location>
</feature>
<dbReference type="OrthoDB" id="9803982at2"/>
<dbReference type="SMART" id="SM00028">
    <property type="entry name" value="TPR"/>
    <property type="match status" value="8"/>
</dbReference>
<dbReference type="PROSITE" id="PS51257">
    <property type="entry name" value="PROKAR_LIPOPROTEIN"/>
    <property type="match status" value="1"/>
</dbReference>
<dbReference type="Proteomes" id="UP000321580">
    <property type="component" value="Unassembled WGS sequence"/>
</dbReference>
<protein>
    <submittedName>
        <fullName evidence="4">Tetratricopeptide repeat protein</fullName>
    </submittedName>
</protein>
<feature type="repeat" description="TPR" evidence="3">
    <location>
        <begin position="298"/>
        <end position="331"/>
    </location>
</feature>
<feature type="repeat" description="TPR" evidence="3">
    <location>
        <begin position="61"/>
        <end position="94"/>
    </location>
</feature>
<dbReference type="InterPro" id="IPR019734">
    <property type="entry name" value="TPR_rpt"/>
</dbReference>
<evidence type="ECO:0000313" key="4">
    <source>
        <dbReference type="EMBL" id="TXB63282.1"/>
    </source>
</evidence>
<keyword evidence="2 3" id="KW-0802">TPR repeat</keyword>